<dbReference type="InterPro" id="IPR034139">
    <property type="entry name" value="TOPRIM_OLD"/>
</dbReference>
<dbReference type="Pfam" id="PF20469">
    <property type="entry name" value="OLD-like_TOPRIM"/>
    <property type="match status" value="1"/>
</dbReference>
<gene>
    <name evidence="3" type="ORF">ABEG20_00320</name>
</gene>
<dbReference type="InterPro" id="IPR027417">
    <property type="entry name" value="P-loop_NTPase"/>
</dbReference>
<dbReference type="AlphaFoldDB" id="A0AAU7K5Q6"/>
<accession>A0AAU7K5Q6</accession>
<evidence type="ECO:0000259" key="1">
    <source>
        <dbReference type="Pfam" id="PF13175"/>
    </source>
</evidence>
<dbReference type="Pfam" id="PF13175">
    <property type="entry name" value="AAA_15"/>
    <property type="match status" value="1"/>
</dbReference>
<dbReference type="InterPro" id="IPR041685">
    <property type="entry name" value="AAA_GajA/Old/RecF-like"/>
</dbReference>
<dbReference type="Gene3D" id="3.40.50.300">
    <property type="entry name" value="P-loop containing nucleotide triphosphate hydrolases"/>
    <property type="match status" value="1"/>
</dbReference>
<dbReference type="RefSeq" id="WP_406825433.1">
    <property type="nucleotide sequence ID" value="NZ_CP157485.1"/>
</dbReference>
<proteinExistence type="predicted"/>
<dbReference type="EMBL" id="CP157485">
    <property type="protein sequence ID" value="XBO48043.1"/>
    <property type="molecule type" value="Genomic_DNA"/>
</dbReference>
<feature type="domain" description="Endonuclease GajA/Old nuclease/RecF-like AAA" evidence="1">
    <location>
        <begin position="1"/>
        <end position="379"/>
    </location>
</feature>
<name>A0AAU7K5Q6_9SPHI</name>
<evidence type="ECO:0000259" key="2">
    <source>
        <dbReference type="Pfam" id="PF20469"/>
    </source>
</evidence>
<feature type="domain" description="OLD protein-like TOPRIM" evidence="2">
    <location>
        <begin position="433"/>
        <end position="502"/>
    </location>
</feature>
<organism evidence="3">
    <name type="scientific">Pedobacter sp. KACC 23697</name>
    <dbReference type="NCBI Taxonomy" id="3149230"/>
    <lineage>
        <taxon>Bacteria</taxon>
        <taxon>Pseudomonadati</taxon>
        <taxon>Bacteroidota</taxon>
        <taxon>Sphingobacteriia</taxon>
        <taxon>Sphingobacteriales</taxon>
        <taxon>Sphingobacteriaceae</taxon>
        <taxon>Pedobacter</taxon>
    </lineage>
</organism>
<dbReference type="CDD" id="cd01026">
    <property type="entry name" value="TOPRIM_OLD"/>
    <property type="match status" value="1"/>
</dbReference>
<dbReference type="InterPro" id="IPR051396">
    <property type="entry name" value="Bact_Antivir_Def_Nuclease"/>
</dbReference>
<evidence type="ECO:0000313" key="3">
    <source>
        <dbReference type="EMBL" id="XBO48043.1"/>
    </source>
</evidence>
<dbReference type="PANTHER" id="PTHR43581">
    <property type="entry name" value="ATP/GTP PHOSPHATASE"/>
    <property type="match status" value="1"/>
</dbReference>
<dbReference type="PANTHER" id="PTHR43581:SF4">
    <property type="entry name" value="ATP_GTP PHOSPHATASE"/>
    <property type="match status" value="1"/>
</dbReference>
<dbReference type="SUPFAM" id="SSF52540">
    <property type="entry name" value="P-loop containing nucleoside triphosphate hydrolases"/>
    <property type="match status" value="1"/>
</dbReference>
<protein>
    <submittedName>
        <fullName evidence="3">AAA family ATPase</fullName>
    </submittedName>
</protein>
<sequence>MFINNIRIEGFRNFKDSQIDFNEGVNVIIGHNNAGKTNLLRALSLILDNKTPRKLEIDDFNKNIPLADLRAQPPKVIVTLSINESQNEDLMGDDLVTVSPWLTKLESPYEAKLTYVFFLPEAEHQAYTDALAGETEPKNAWLIIKHSFLRKYVHKIYGGNPALQSQADSENLHKFDYQFLHAIRDVERDMLTGRNSLLREVIDFFMDFQIKSDNTKDKAIKYSEIAAHKQTFSTDALALISQLQFRMKEGRDHIMKYADETGAAFDGAKPGFDGQISEIEMYSALKLIITHTTGIEIPATHNGLGYNNLIYMSLLLAKMQVDTDGEYLGSNAKVFPVLVIEEPEAHLHPSLQYKLLKFLHSKDTQNARQIFITSHSTNITAAVSLDQIICLSGDSSGRVNIGYPGKVFADDIAGRNSKAYVQRFLDATRSDMLFARNVILVEGISEQILVPTLGRYVGKNIEDTHTVVINVGGRYFDHFLKLFDSNNPYTIHKTVACITDRDPTRKKIGAGNKHTKCYPFELHQDTPSYEYAISGHSQVAQYLTHPNIRFFTQNQAFGKTLEYELMLSNPFCDLLITDSVSNQAELTALATHFMKGEVVADVVTAGTMHSSDENNRILDSLTACTGAEWDDNTKMTALLAARYLNSLSKGGNALEIAANLESNLQKPICEHFSVPSYLSDAITWACQ</sequence>
<reference evidence="3" key="1">
    <citation type="submission" date="2024-05" db="EMBL/GenBank/DDBJ databases">
        <authorList>
            <person name="Kim S."/>
            <person name="Heo J."/>
            <person name="Choi H."/>
            <person name="Choi Y."/>
            <person name="Kwon S.-W."/>
            <person name="Kim Y."/>
        </authorList>
    </citation>
    <scope>NUCLEOTIDE SEQUENCE</scope>
    <source>
        <strain evidence="3">KACC 23697</strain>
    </source>
</reference>